<dbReference type="EMBL" id="CP072369">
    <property type="protein sequence ID" value="QUB86083.1"/>
    <property type="molecule type" value="Genomic_DNA"/>
</dbReference>
<dbReference type="Pfam" id="PF02342">
    <property type="entry name" value="TerD"/>
    <property type="match status" value="1"/>
</dbReference>
<dbReference type="KEGG" id="pfus:ADJ77_11890"/>
<organism evidence="3 5">
    <name type="scientific">Prevotella fusca JCM 17724</name>
    <dbReference type="NCBI Taxonomy" id="1236517"/>
    <lineage>
        <taxon>Bacteria</taxon>
        <taxon>Pseudomonadati</taxon>
        <taxon>Bacteroidota</taxon>
        <taxon>Bacteroidia</taxon>
        <taxon>Bacteroidales</taxon>
        <taxon>Prevotellaceae</taxon>
        <taxon>Prevotella</taxon>
    </lineage>
</organism>
<dbReference type="EMBL" id="CP012075">
    <property type="protein sequence ID" value="AKU70456.1"/>
    <property type="molecule type" value="Genomic_DNA"/>
</dbReference>
<evidence type="ECO:0000313" key="3">
    <source>
        <dbReference type="EMBL" id="AKU70456.1"/>
    </source>
</evidence>
<name>A0A0K1NP45_9BACT</name>
<dbReference type="PANTHER" id="PTHR32097">
    <property type="entry name" value="CAMP-BINDING PROTEIN 1-RELATED"/>
    <property type="match status" value="1"/>
</dbReference>
<keyword evidence="6" id="KW-1185">Reference proteome</keyword>
<dbReference type="Proteomes" id="UP000682005">
    <property type="component" value="Chromosome 2"/>
</dbReference>
<dbReference type="eggNOG" id="COG2310">
    <property type="taxonomic scope" value="Bacteria"/>
</dbReference>
<protein>
    <submittedName>
        <fullName evidence="3">Tellurium resistance protein TerD</fullName>
    </submittedName>
    <submittedName>
        <fullName evidence="4">TerD family protein</fullName>
    </submittedName>
</protein>
<dbReference type="RefSeq" id="WP_025078236.1">
    <property type="nucleotide sequence ID" value="NZ_BAKO01000010.1"/>
</dbReference>
<evidence type="ECO:0000313" key="5">
    <source>
        <dbReference type="Proteomes" id="UP000060345"/>
    </source>
</evidence>
<dbReference type="InterPro" id="IPR051324">
    <property type="entry name" value="Stress/Tellurium_Resist"/>
</dbReference>
<sequence>MAIQLEKGQRINLEKENGSKLTEFCVGCNWGAVTKKAFFGLSTKVVDVDLDLSCVLFDEAGKPVDHIWSPLYRFADHNVGLPNGKLDSADRALHHTGDDLKGDQAGDDGLDNEIITVDLSKVNSNINSMVFFLNIYNNNEYSGDFSGIPYASIRMFEGTPDKAPKQVFAQYDVATQEKCAGMRALVMGKLYRRNGEWKFAAIGDAFPDPSIIDTIGRVMKDYSK</sequence>
<dbReference type="GO" id="GO:0046690">
    <property type="term" value="P:response to tellurium ion"/>
    <property type="evidence" value="ECO:0007669"/>
    <property type="project" value="UniProtKB-KW"/>
</dbReference>
<feature type="domain" description="TerD" evidence="2">
    <location>
        <begin position="1"/>
        <end position="207"/>
    </location>
</feature>
<evidence type="ECO:0000256" key="1">
    <source>
        <dbReference type="ARBA" id="ARBA00022686"/>
    </source>
</evidence>
<dbReference type="OrthoDB" id="978360at2"/>
<evidence type="ECO:0000313" key="4">
    <source>
        <dbReference type="EMBL" id="QUB86083.1"/>
    </source>
</evidence>
<evidence type="ECO:0000259" key="2">
    <source>
        <dbReference type="Pfam" id="PF02342"/>
    </source>
</evidence>
<dbReference type="AlphaFoldDB" id="A0A0K1NP45"/>
<proteinExistence type="predicted"/>
<evidence type="ECO:0000313" key="6">
    <source>
        <dbReference type="Proteomes" id="UP000682005"/>
    </source>
</evidence>
<gene>
    <name evidence="3" type="ORF">ADJ77_11890</name>
    <name evidence="4" type="ORF">J5A51_02110</name>
</gene>
<dbReference type="CDD" id="cd06974">
    <property type="entry name" value="TerD_like"/>
    <property type="match status" value="1"/>
</dbReference>
<dbReference type="Proteomes" id="UP000060345">
    <property type="component" value="Chromosome 2"/>
</dbReference>
<reference evidence="4 6" key="2">
    <citation type="submission" date="2021-03" db="EMBL/GenBank/DDBJ databases">
        <title>Human Oral Microbial Genomes.</title>
        <authorList>
            <person name="Johnston C.D."/>
            <person name="Chen T."/>
            <person name="Dewhirst F.E."/>
        </authorList>
    </citation>
    <scope>NUCLEOTIDE SEQUENCE [LARGE SCALE GENOMIC DNA]</scope>
    <source>
        <strain evidence="4 6">W1435</strain>
    </source>
</reference>
<dbReference type="PANTHER" id="PTHR32097:SF17">
    <property type="entry name" value="CAMP-BINDING PROTEIN 1-RELATED"/>
    <property type="match status" value="1"/>
</dbReference>
<dbReference type="STRING" id="1236517.ADJ77_11890"/>
<dbReference type="Gene3D" id="2.60.60.30">
    <property type="entry name" value="sav2460 like domains"/>
    <property type="match status" value="1"/>
</dbReference>
<accession>A0A0K1NP45</accession>
<reference evidence="3 5" key="1">
    <citation type="submission" date="2015-07" db="EMBL/GenBank/DDBJ databases">
        <authorList>
            <person name="Noorani M."/>
        </authorList>
    </citation>
    <scope>NUCLEOTIDE SEQUENCE [LARGE SCALE GENOMIC DNA]</scope>
    <source>
        <strain evidence="3 5">W1435</strain>
    </source>
</reference>
<dbReference type="InterPro" id="IPR003325">
    <property type="entry name" value="TerD"/>
</dbReference>
<keyword evidence="1" id="KW-0778">Tellurium resistance</keyword>